<evidence type="ECO:0000313" key="2">
    <source>
        <dbReference type="Proteomes" id="UP000663193"/>
    </source>
</evidence>
<protein>
    <submittedName>
        <fullName evidence="1">Uncharacterized protein</fullName>
    </submittedName>
</protein>
<sequence length="395" mass="44399">MQQSGTGTTCYRPREEVNKESNDLKLYTSQLGLLHNHTMLCIASGFMIGCLLWHPGRCPSLLVTYNQEFRSVMTLLSYDLQVPLDYDSICEFLREHDASCEALNSRTLRDFSHKLVDHLSSFTDPPCATEAASSSHQSTLLFREVIHFTGDTDSNEEGDADDDADKRAFALHESAALANELIDLTGDAAEKLRRAFPLSLAEEASLEDVVLPDGILISGPQYCQLHHLTEKVPLPTYTNSIAAISKQLRFLGVDYTATTSARQLHSILPVRLSAYDHRYPQDSDYCLFITTNDGQQSTLPLDMWLYISRRSQDARSIVTSPLPRNRRHLDPAGDVIGPIFEKFKCGLELRCVDLISLAITFIRNKIPNGFESGIFAPRGNYRRPWRRLGTPLVFL</sequence>
<dbReference type="EMBL" id="CP069030">
    <property type="protein sequence ID" value="QRC97889.1"/>
    <property type="molecule type" value="Genomic_DNA"/>
</dbReference>
<gene>
    <name evidence="1" type="ORF">JI435_152250</name>
</gene>
<reference evidence="2" key="1">
    <citation type="journal article" date="2021" name="BMC Genomics">
        <title>Chromosome-level genome assembly and manually-curated proteome of model necrotroph Parastagonospora nodorum Sn15 reveals a genome-wide trove of candidate effector homologs, and redundancy of virulence-related functions within an accessory chromosome.</title>
        <authorList>
            <person name="Bertazzoni S."/>
            <person name="Jones D.A.B."/>
            <person name="Phan H.T."/>
            <person name="Tan K.-C."/>
            <person name="Hane J.K."/>
        </authorList>
    </citation>
    <scope>NUCLEOTIDE SEQUENCE [LARGE SCALE GENOMIC DNA]</scope>
    <source>
        <strain evidence="2">SN15 / ATCC MYA-4574 / FGSC 10173)</strain>
    </source>
</reference>
<dbReference type="AlphaFoldDB" id="A0A7U2I124"/>
<dbReference type="Proteomes" id="UP000663193">
    <property type="component" value="Chromosome 8"/>
</dbReference>
<name>A0A7U2I124_PHANO</name>
<evidence type="ECO:0000313" key="1">
    <source>
        <dbReference type="EMBL" id="QRC97889.1"/>
    </source>
</evidence>
<accession>A0A7U2I124</accession>
<proteinExistence type="predicted"/>
<keyword evidence="2" id="KW-1185">Reference proteome</keyword>
<organism evidence="1 2">
    <name type="scientific">Phaeosphaeria nodorum (strain SN15 / ATCC MYA-4574 / FGSC 10173)</name>
    <name type="common">Glume blotch fungus</name>
    <name type="synonym">Parastagonospora nodorum</name>
    <dbReference type="NCBI Taxonomy" id="321614"/>
    <lineage>
        <taxon>Eukaryota</taxon>
        <taxon>Fungi</taxon>
        <taxon>Dikarya</taxon>
        <taxon>Ascomycota</taxon>
        <taxon>Pezizomycotina</taxon>
        <taxon>Dothideomycetes</taxon>
        <taxon>Pleosporomycetidae</taxon>
        <taxon>Pleosporales</taxon>
        <taxon>Pleosporineae</taxon>
        <taxon>Phaeosphaeriaceae</taxon>
        <taxon>Parastagonospora</taxon>
    </lineage>
</organism>
<dbReference type="VEuPathDB" id="FungiDB:JI435_152250"/>